<reference evidence="4" key="1">
    <citation type="submission" date="2022-12" db="EMBL/GenBank/DDBJ databases">
        <title>Genome assemblies of Blomia tropicalis.</title>
        <authorList>
            <person name="Cui Y."/>
        </authorList>
    </citation>
    <scope>NUCLEOTIDE SEQUENCE</scope>
    <source>
        <tissue evidence="4">Adult mites</tissue>
    </source>
</reference>
<feature type="compositionally biased region" description="Basic and acidic residues" evidence="3">
    <location>
        <begin position="449"/>
        <end position="465"/>
    </location>
</feature>
<feature type="compositionally biased region" description="Basic and acidic residues" evidence="3">
    <location>
        <begin position="773"/>
        <end position="786"/>
    </location>
</feature>
<protein>
    <submittedName>
        <fullName evidence="4">Uncharacterized protein</fullName>
    </submittedName>
</protein>
<dbReference type="PANTHER" id="PTHR46376:SF1">
    <property type="entry name" value="LEUCINE-ZIPPER-LIKE TRANSCRIPTIONAL REGULATOR 1"/>
    <property type="match status" value="1"/>
</dbReference>
<keyword evidence="1" id="KW-0880">Kelch repeat</keyword>
<dbReference type="InterPro" id="IPR015915">
    <property type="entry name" value="Kelch-typ_b-propeller"/>
</dbReference>
<dbReference type="Gene3D" id="2.120.10.80">
    <property type="entry name" value="Kelch-type beta propeller"/>
    <property type="match status" value="2"/>
</dbReference>
<feature type="region of interest" description="Disordered" evidence="3">
    <location>
        <begin position="767"/>
        <end position="786"/>
    </location>
</feature>
<dbReference type="GO" id="GO:0005794">
    <property type="term" value="C:Golgi apparatus"/>
    <property type="evidence" value="ECO:0007669"/>
    <property type="project" value="TreeGrafter"/>
</dbReference>
<dbReference type="AlphaFoldDB" id="A0A9Q0MFM2"/>
<dbReference type="OMA" id="TEEWYLE"/>
<feature type="compositionally biased region" description="Low complexity" evidence="3">
    <location>
        <begin position="82"/>
        <end position="113"/>
    </location>
</feature>
<dbReference type="Pfam" id="PF01344">
    <property type="entry name" value="Kelch_1"/>
    <property type="match status" value="1"/>
</dbReference>
<evidence type="ECO:0000313" key="4">
    <source>
        <dbReference type="EMBL" id="KAJ6224659.1"/>
    </source>
</evidence>
<feature type="region of interest" description="Disordered" evidence="3">
    <location>
        <begin position="71"/>
        <end position="122"/>
    </location>
</feature>
<dbReference type="Pfam" id="PF24681">
    <property type="entry name" value="Kelch_KLHDC2_KLHL20_DRC7"/>
    <property type="match status" value="1"/>
</dbReference>
<keyword evidence="5" id="KW-1185">Reference proteome</keyword>
<dbReference type="Proteomes" id="UP001142055">
    <property type="component" value="Chromosome 1"/>
</dbReference>
<sequence>MWCQVQATAAVPGHGCPLVRTKHAMCFTSDGHIYLYGGRSMANKPLRDLWRFDTAQDQWEEVLPREHHCHSNTTNYLKSSDEFSTSRSSSSNSSDEPSSSSSSSSSSSTSSSPLTPEVNFEPPPALQEHTIIAAKNKLYLFGGQVGYSSDETPLWIFDLVYARWSKFGGKSLLSNATTSQPLGRRGHTAVLYKNVMSIYGGYQDFKGSTAELWTFHLERQEWTKEESSFNKCNLPAGRHGHSAVVYNDSMYIYGGMTDLQVRGDFWSWSYKNKKWTRIKTVKNPGELCYHSAIVVSNSMFIYGGERANGNSVSELWKYRFDNQTWQHVSIEGVIPECRTRHVAVAIPFLSIMNNALNLGWIESFEHKHNNNNNNTIMESSFTQTNRKEQETQVEFEPNYEMQPKKSISLSFETHRTLMSPVETEPKKKIIKSNSFRHRSSPSHQSNFKEQPKYEFDNKTTDESIDNDQHKFENDLYHENDVNANNIPKESSSTGLVRLRQRRRPMLQRQRPYSDFYGNSNLLEEFELNELNEKQLKRRSVQESMSYYSLCFATPPASLKLGQSPSVVPMSPVIEPEESSRKTEAIDMPSTETDVIVRRHDSSNIRRRIRKANLQLSQLNRINTCMILPKAQCNDDEENQRNDTTYYSLGLVSPDFEKELKCTSELSTPTDELSDKTTENFTYHSDENVHYDLDLIEDYLEPEEMLEIVTETVNDKTSPTLRMKTIKKTPSRNRPQLQASVSHSSSGYQSLILGNSSIDQFSNPSLSTSNSFNADHKHQINDKHDSDNHHSIIRSITLNMSSNRKGIKDEMIELKQMKSPENEKHLNGRLKEIPTRSRSLDRTQNKARMAKHHWQPNIKETIPEIIVPRSPAISKQVIGSIDDNALYFSRNETLLRLESTNNRMKNLVSLRRYRKKHNGLNQNWQLCMYVFGGREGASSAIKECYMNTESYD</sequence>
<dbReference type="SUPFAM" id="SSF117281">
    <property type="entry name" value="Kelch motif"/>
    <property type="match status" value="2"/>
</dbReference>
<dbReference type="EMBL" id="JAPWDV010000001">
    <property type="protein sequence ID" value="KAJ6224659.1"/>
    <property type="molecule type" value="Genomic_DNA"/>
</dbReference>
<organism evidence="4 5">
    <name type="scientific">Blomia tropicalis</name>
    <name type="common">Mite</name>
    <dbReference type="NCBI Taxonomy" id="40697"/>
    <lineage>
        <taxon>Eukaryota</taxon>
        <taxon>Metazoa</taxon>
        <taxon>Ecdysozoa</taxon>
        <taxon>Arthropoda</taxon>
        <taxon>Chelicerata</taxon>
        <taxon>Arachnida</taxon>
        <taxon>Acari</taxon>
        <taxon>Acariformes</taxon>
        <taxon>Sarcoptiformes</taxon>
        <taxon>Astigmata</taxon>
        <taxon>Glycyphagoidea</taxon>
        <taxon>Echimyopodidae</taxon>
        <taxon>Blomia</taxon>
    </lineage>
</organism>
<keyword evidence="2" id="KW-0677">Repeat</keyword>
<name>A0A9Q0MFM2_BLOTA</name>
<comment type="caution">
    <text evidence="4">The sequence shown here is derived from an EMBL/GenBank/DDBJ whole genome shotgun (WGS) entry which is preliminary data.</text>
</comment>
<evidence type="ECO:0000313" key="5">
    <source>
        <dbReference type="Proteomes" id="UP001142055"/>
    </source>
</evidence>
<gene>
    <name evidence="4" type="ORF">RDWZM_003204</name>
</gene>
<evidence type="ECO:0000256" key="1">
    <source>
        <dbReference type="ARBA" id="ARBA00022441"/>
    </source>
</evidence>
<dbReference type="InterPro" id="IPR051568">
    <property type="entry name" value="LZTR1/Attractin"/>
</dbReference>
<dbReference type="PANTHER" id="PTHR46376">
    <property type="entry name" value="LEUCINE-ZIPPER-LIKE TRANSCRIPTIONAL REGULATOR 1"/>
    <property type="match status" value="1"/>
</dbReference>
<proteinExistence type="predicted"/>
<dbReference type="InterPro" id="IPR006652">
    <property type="entry name" value="Kelch_1"/>
</dbReference>
<evidence type="ECO:0000256" key="3">
    <source>
        <dbReference type="SAM" id="MobiDB-lite"/>
    </source>
</evidence>
<feature type="region of interest" description="Disordered" evidence="3">
    <location>
        <begin position="432"/>
        <end position="465"/>
    </location>
</feature>
<accession>A0A9Q0MFM2</accession>
<evidence type="ECO:0000256" key="2">
    <source>
        <dbReference type="ARBA" id="ARBA00022737"/>
    </source>
</evidence>